<evidence type="ECO:0000256" key="2">
    <source>
        <dbReference type="ARBA" id="ARBA00022448"/>
    </source>
</evidence>
<feature type="transmembrane region" description="Helical" evidence="7">
    <location>
        <begin position="364"/>
        <end position="384"/>
    </location>
</feature>
<dbReference type="EMBL" id="CP059322">
    <property type="protein sequence ID" value="QLQ40590.2"/>
    <property type="molecule type" value="Genomic_DNA"/>
</dbReference>
<feature type="transmembrane region" description="Helical" evidence="7">
    <location>
        <begin position="74"/>
        <end position="92"/>
    </location>
</feature>
<feature type="transmembrane region" description="Helical" evidence="7">
    <location>
        <begin position="333"/>
        <end position="352"/>
    </location>
</feature>
<keyword evidence="6 7" id="KW-0472">Membrane</keyword>
<evidence type="ECO:0000256" key="4">
    <source>
        <dbReference type="ARBA" id="ARBA00022692"/>
    </source>
</evidence>
<dbReference type="PIRSF" id="PIRSF006603">
    <property type="entry name" value="DinF"/>
    <property type="match status" value="1"/>
</dbReference>
<keyword evidence="9" id="KW-1185">Reference proteome</keyword>
<dbReference type="Proteomes" id="UP000510844">
    <property type="component" value="Chromosome"/>
</dbReference>
<dbReference type="GO" id="GO:0015297">
    <property type="term" value="F:antiporter activity"/>
    <property type="evidence" value="ECO:0007669"/>
    <property type="project" value="InterPro"/>
</dbReference>
<dbReference type="GO" id="GO:0005886">
    <property type="term" value="C:plasma membrane"/>
    <property type="evidence" value="ECO:0007669"/>
    <property type="project" value="UniProtKB-SubCell"/>
</dbReference>
<name>A0A7L6BG26_9ACTN</name>
<reference evidence="9" key="1">
    <citation type="submission" date="2020-07" db="EMBL/GenBank/DDBJ databases">
        <title>A new Micromonospora strain with potent antibiotic activity isolated from the microbiome of a mid-Atlantic deep-sea sponge.</title>
        <authorList>
            <person name="Back C.R."/>
            <person name="Stennett H.L."/>
            <person name="Williams S.E."/>
            <person name="Wang L."/>
            <person name="Ojeda Gomez J."/>
            <person name="Abdulle O.M."/>
            <person name="Duffy T."/>
            <person name="Hendry K.R."/>
            <person name="Powell D."/>
            <person name="Stach J.E."/>
            <person name="Essex-Lopresti A.E."/>
            <person name="Willis C.L."/>
            <person name="Curnow P."/>
            <person name="Race P.R."/>
        </authorList>
    </citation>
    <scope>NUCLEOTIDE SEQUENCE [LARGE SCALE GENOMIC DNA]</scope>
    <source>
        <strain evidence="9">28ISP2-46</strain>
    </source>
</reference>
<feature type="transmembrane region" description="Helical" evidence="7">
    <location>
        <begin position="167"/>
        <end position="188"/>
    </location>
</feature>
<feature type="transmembrane region" description="Helical" evidence="7">
    <location>
        <begin position="112"/>
        <end position="130"/>
    </location>
</feature>
<dbReference type="InterPro" id="IPR002528">
    <property type="entry name" value="MATE_fam"/>
</dbReference>
<reference evidence="8 9" key="2">
    <citation type="journal article" date="2021" name="Mar. Drugs">
        <title>A New Micromonospora Strain with Antibiotic Activity Isolated from the Microbiome of a Mid-Atlantic Deep-Sea Sponge.</title>
        <authorList>
            <person name="Back C.R."/>
            <person name="Stennett H.L."/>
            <person name="Williams S.E."/>
            <person name="Wang L."/>
            <person name="Ojeda Gomez J."/>
            <person name="Abdulle O.M."/>
            <person name="Duffy T."/>
            <person name="Neal C."/>
            <person name="Mantell J."/>
            <person name="Jepson M.A."/>
            <person name="Hendry K.R."/>
            <person name="Powell D."/>
            <person name="Stach J.E.M."/>
            <person name="Essex-Lopresti A.E."/>
            <person name="Willis C.L."/>
            <person name="Curnow P."/>
            <person name="Race P.R."/>
        </authorList>
    </citation>
    <scope>NUCLEOTIDE SEQUENCE [LARGE SCALE GENOMIC DNA]</scope>
    <source>
        <strain evidence="8 9">28ISP2-46</strain>
    </source>
</reference>
<accession>A0A7L6BG26</accession>
<evidence type="ECO:0000256" key="5">
    <source>
        <dbReference type="ARBA" id="ARBA00022989"/>
    </source>
</evidence>
<sequence>MSVGVYGIYALTNAWFVARGVGTDAMAAVNLAAPVLLILGAVSTTVGAGGASLVSRRLGAGDTAGAARAAGNAFAVFWTAAATVTVAGLLALEPLLTVLGAQDATRGATRDYTVVLLCGALVSTGFSSLVRAEGRLRYATMLWLIPVLVQITLDPLLIFGLDMGVRGAALGTVGGQAVSAAMSLWFFFAQRERSYRITTGDLRPHGPTLRALIGIGAPSFLAGFGATLLAVLVNNVLAATAAGATALAAYAVCARVQTFVTMPQLGISQGLQPVVGYNAGRGLTDRVDRARTLALRATIAYGALAASAVTLLAGPLVAVFTDDIAVTPIAENALRIIALGTVAAGVTPLTSAYFQSLGRATPSYLLSAGSLVLIKAPLVLAASGTTVTGTWISIAVGEGASALAALALVRHTRQRSRASLPPCPPRP</sequence>
<feature type="transmembrane region" description="Helical" evidence="7">
    <location>
        <begin position="142"/>
        <end position="161"/>
    </location>
</feature>
<gene>
    <name evidence="8" type="ORF">H1D33_29055</name>
</gene>
<dbReference type="PANTHER" id="PTHR43823:SF3">
    <property type="entry name" value="MULTIDRUG EXPORT PROTEIN MEPA"/>
    <property type="match status" value="1"/>
</dbReference>
<dbReference type="InterPro" id="IPR048279">
    <property type="entry name" value="MdtK-like"/>
</dbReference>
<feature type="transmembrane region" description="Helical" evidence="7">
    <location>
        <begin position="31"/>
        <end position="54"/>
    </location>
</feature>
<dbReference type="GO" id="GO:0042910">
    <property type="term" value="F:xenobiotic transmembrane transporter activity"/>
    <property type="evidence" value="ECO:0007669"/>
    <property type="project" value="InterPro"/>
</dbReference>
<protein>
    <submittedName>
        <fullName evidence="8">MATE family efflux transporter</fullName>
    </submittedName>
</protein>
<feature type="transmembrane region" description="Helical" evidence="7">
    <location>
        <begin position="299"/>
        <end position="321"/>
    </location>
</feature>
<dbReference type="KEGG" id="mfeu:H1D33_29055"/>
<organism evidence="8 9">
    <name type="scientific">Micromonospora robiginosa</name>
    <dbReference type="NCBI Taxonomy" id="2749844"/>
    <lineage>
        <taxon>Bacteria</taxon>
        <taxon>Bacillati</taxon>
        <taxon>Actinomycetota</taxon>
        <taxon>Actinomycetes</taxon>
        <taxon>Micromonosporales</taxon>
        <taxon>Micromonosporaceae</taxon>
        <taxon>Micromonospora</taxon>
    </lineage>
</organism>
<dbReference type="AlphaFoldDB" id="A0A7L6BG26"/>
<comment type="subcellular location">
    <subcellularLocation>
        <location evidence="1">Cell membrane</location>
        <topology evidence="1">Multi-pass membrane protein</topology>
    </subcellularLocation>
</comment>
<dbReference type="PANTHER" id="PTHR43823">
    <property type="entry name" value="SPORULATION PROTEIN YKVU"/>
    <property type="match status" value="1"/>
</dbReference>
<feature type="transmembrane region" description="Helical" evidence="7">
    <location>
        <begin position="236"/>
        <end position="253"/>
    </location>
</feature>
<feature type="transmembrane region" description="Helical" evidence="7">
    <location>
        <begin position="209"/>
        <end position="230"/>
    </location>
</feature>
<dbReference type="InterPro" id="IPR051327">
    <property type="entry name" value="MATE_MepA_subfamily"/>
</dbReference>
<evidence type="ECO:0000313" key="8">
    <source>
        <dbReference type="EMBL" id="QLQ40590.2"/>
    </source>
</evidence>
<evidence type="ECO:0000256" key="7">
    <source>
        <dbReference type="SAM" id="Phobius"/>
    </source>
</evidence>
<keyword evidence="5 7" id="KW-1133">Transmembrane helix</keyword>
<dbReference type="Pfam" id="PF01554">
    <property type="entry name" value="MatE"/>
    <property type="match status" value="2"/>
</dbReference>
<keyword evidence="2" id="KW-0813">Transport</keyword>
<dbReference type="NCBIfam" id="TIGR00797">
    <property type="entry name" value="matE"/>
    <property type="match status" value="1"/>
</dbReference>
<evidence type="ECO:0000256" key="6">
    <source>
        <dbReference type="ARBA" id="ARBA00023136"/>
    </source>
</evidence>
<evidence type="ECO:0000313" key="9">
    <source>
        <dbReference type="Proteomes" id="UP000510844"/>
    </source>
</evidence>
<keyword evidence="3" id="KW-1003">Cell membrane</keyword>
<feature type="transmembrane region" description="Helical" evidence="7">
    <location>
        <begin position="390"/>
        <end position="409"/>
    </location>
</feature>
<evidence type="ECO:0000256" key="1">
    <source>
        <dbReference type="ARBA" id="ARBA00004651"/>
    </source>
</evidence>
<evidence type="ECO:0000256" key="3">
    <source>
        <dbReference type="ARBA" id="ARBA00022475"/>
    </source>
</evidence>
<keyword evidence="4 7" id="KW-0812">Transmembrane</keyword>
<dbReference type="RefSeq" id="WP_220138723.1">
    <property type="nucleotide sequence ID" value="NZ_CP059322.2"/>
</dbReference>
<proteinExistence type="predicted"/>